<proteinExistence type="predicted"/>
<keyword evidence="3" id="KW-1185">Reference proteome</keyword>
<accession>A0ABV9SLI8</accession>
<name>A0ABV9SLI8_9ACTN</name>
<evidence type="ECO:0000256" key="1">
    <source>
        <dbReference type="SAM" id="MobiDB-lite"/>
    </source>
</evidence>
<reference evidence="3" key="1">
    <citation type="journal article" date="2019" name="Int. J. Syst. Evol. Microbiol.">
        <title>The Global Catalogue of Microorganisms (GCM) 10K type strain sequencing project: providing services to taxonomists for standard genome sequencing and annotation.</title>
        <authorList>
            <consortium name="The Broad Institute Genomics Platform"/>
            <consortium name="The Broad Institute Genome Sequencing Center for Infectious Disease"/>
            <person name="Wu L."/>
            <person name="Ma J."/>
        </authorList>
    </citation>
    <scope>NUCLEOTIDE SEQUENCE [LARGE SCALE GENOMIC DNA]</scope>
    <source>
        <strain evidence="3">CGMCC 4.7304</strain>
    </source>
</reference>
<evidence type="ECO:0000313" key="3">
    <source>
        <dbReference type="Proteomes" id="UP001595858"/>
    </source>
</evidence>
<protein>
    <recommendedName>
        <fullName evidence="4">Transferase</fullName>
    </recommendedName>
</protein>
<evidence type="ECO:0000313" key="2">
    <source>
        <dbReference type="EMBL" id="MFC4865762.1"/>
    </source>
</evidence>
<sequence>MTRIGVVLAVAAGVWFTEGGPRGAVIGSLLLGAVVLTDALAQRVRAARRDRLDVWLALVLGRLREYAVYAGLAIGGTAAGVADAWGWAAGALIAVALRDSLAAARRAGAGEPEWSPESGLPRPIDAVDPSRHREDGSPGDASLTAELLGRETAEDDTAASGPDTAPDAAPDTAPDAGEGGGSASGAPASAEGADGAALFGIRTVPKGAPWPGWAEVRAEALGEGAPGSTAPDAAESTADTGGDAPRRGGGPRRALLARLAAFPQAARFAAVALTITIWDARVTFIALIAGCALAAAADLASPPDDDIAR</sequence>
<feature type="region of interest" description="Disordered" evidence="1">
    <location>
        <begin position="223"/>
        <end position="250"/>
    </location>
</feature>
<dbReference type="EMBL" id="JBHSIY010000004">
    <property type="protein sequence ID" value="MFC4865762.1"/>
    <property type="molecule type" value="Genomic_DNA"/>
</dbReference>
<feature type="region of interest" description="Disordered" evidence="1">
    <location>
        <begin position="108"/>
        <end position="191"/>
    </location>
</feature>
<evidence type="ECO:0008006" key="4">
    <source>
        <dbReference type="Google" id="ProtNLM"/>
    </source>
</evidence>
<gene>
    <name evidence="2" type="ORF">ACFPCZ_03895</name>
</gene>
<feature type="compositionally biased region" description="Low complexity" evidence="1">
    <location>
        <begin position="158"/>
        <end position="176"/>
    </location>
</feature>
<dbReference type="Proteomes" id="UP001595858">
    <property type="component" value="Unassembled WGS sequence"/>
</dbReference>
<organism evidence="2 3">
    <name type="scientific">Streptomonospora arabica</name>
    <dbReference type="NCBI Taxonomy" id="412417"/>
    <lineage>
        <taxon>Bacteria</taxon>
        <taxon>Bacillati</taxon>
        <taxon>Actinomycetota</taxon>
        <taxon>Actinomycetes</taxon>
        <taxon>Streptosporangiales</taxon>
        <taxon>Nocardiopsidaceae</taxon>
        <taxon>Streptomonospora</taxon>
    </lineage>
</organism>
<dbReference type="RefSeq" id="WP_344144531.1">
    <property type="nucleotide sequence ID" value="NZ_BAAAQI010000010.1"/>
</dbReference>
<comment type="caution">
    <text evidence="2">The sequence shown here is derived from an EMBL/GenBank/DDBJ whole genome shotgun (WGS) entry which is preliminary data.</text>
</comment>